<dbReference type="CDD" id="cd09276">
    <property type="entry name" value="Rnase_HI_RT_non_LTR"/>
    <property type="match status" value="1"/>
</dbReference>
<sequence length="288" mass="32588">MQEELASRGFDKYAWLGNHLPMVQDLLDTLKAANPEKITIQYDPRPSGLILNYLNMNLGKDEAVKATKQLIALDTGNFHKAFILTDNRGVLQRLSDPKAGKSGQYLFLEILEAWKELPVLFDISLVWCPGHRGIVGNEAADLLANEASKRNNQPDRRLPANVNKLTSILKKQLMPQEKKVRQRISNLPIAFTAVINQVSSGHSSLNLHLFKAKRRLDPCCPHCHGKESTKHLFNFCPAYKVARQTLRQQANKKKIKFNWGNPHSLLKNPQAHSLVAAFLRETGRFPFL</sequence>
<evidence type="ECO:0000313" key="2">
    <source>
        <dbReference type="EMBL" id="KNZ47365.1"/>
    </source>
</evidence>
<gene>
    <name evidence="2" type="ORF">VP01_645g1</name>
</gene>
<keyword evidence="3" id="KW-1185">Reference proteome</keyword>
<dbReference type="InterPro" id="IPR036397">
    <property type="entry name" value="RNaseH_sf"/>
</dbReference>
<reference evidence="2 3" key="1">
    <citation type="submission" date="2015-08" db="EMBL/GenBank/DDBJ databases">
        <title>Next Generation Sequencing and Analysis of the Genome of Puccinia sorghi L Schw, the Causal Agent of Maize Common Rust.</title>
        <authorList>
            <person name="Rochi L."/>
            <person name="Burguener G."/>
            <person name="Darino M."/>
            <person name="Turjanski A."/>
            <person name="Kreff E."/>
            <person name="Dieguez M.J."/>
            <person name="Sacco F."/>
        </authorList>
    </citation>
    <scope>NUCLEOTIDE SEQUENCE [LARGE SCALE GENOMIC DNA]</scope>
    <source>
        <strain evidence="2 3">RO10H11247</strain>
    </source>
</reference>
<dbReference type="Proteomes" id="UP000037035">
    <property type="component" value="Unassembled WGS sequence"/>
</dbReference>
<proteinExistence type="predicted"/>
<evidence type="ECO:0000259" key="1">
    <source>
        <dbReference type="PROSITE" id="PS50879"/>
    </source>
</evidence>
<evidence type="ECO:0000313" key="3">
    <source>
        <dbReference type="Proteomes" id="UP000037035"/>
    </source>
</evidence>
<comment type="caution">
    <text evidence="2">The sequence shown here is derived from an EMBL/GenBank/DDBJ whole genome shotgun (WGS) entry which is preliminary data.</text>
</comment>
<accession>A0A0L6UHV3</accession>
<dbReference type="GO" id="GO:0003676">
    <property type="term" value="F:nucleic acid binding"/>
    <property type="evidence" value="ECO:0007669"/>
    <property type="project" value="InterPro"/>
</dbReference>
<organism evidence="2 3">
    <name type="scientific">Puccinia sorghi</name>
    <dbReference type="NCBI Taxonomy" id="27349"/>
    <lineage>
        <taxon>Eukaryota</taxon>
        <taxon>Fungi</taxon>
        <taxon>Dikarya</taxon>
        <taxon>Basidiomycota</taxon>
        <taxon>Pucciniomycotina</taxon>
        <taxon>Pucciniomycetes</taxon>
        <taxon>Pucciniales</taxon>
        <taxon>Pucciniaceae</taxon>
        <taxon>Puccinia</taxon>
    </lineage>
</organism>
<dbReference type="PROSITE" id="PS50879">
    <property type="entry name" value="RNASE_H_1"/>
    <property type="match status" value="1"/>
</dbReference>
<dbReference type="OrthoDB" id="3265515at2759"/>
<dbReference type="EMBL" id="LAVV01011785">
    <property type="protein sequence ID" value="KNZ47365.1"/>
    <property type="molecule type" value="Genomic_DNA"/>
</dbReference>
<dbReference type="GO" id="GO:0004523">
    <property type="term" value="F:RNA-DNA hybrid ribonuclease activity"/>
    <property type="evidence" value="ECO:0007669"/>
    <property type="project" value="InterPro"/>
</dbReference>
<dbReference type="InterPro" id="IPR012337">
    <property type="entry name" value="RNaseH-like_sf"/>
</dbReference>
<dbReference type="SUPFAM" id="SSF53098">
    <property type="entry name" value="Ribonuclease H-like"/>
    <property type="match status" value="1"/>
</dbReference>
<dbReference type="AlphaFoldDB" id="A0A0L6UHV3"/>
<feature type="domain" description="RNase H type-1" evidence="1">
    <location>
        <begin position="1"/>
        <end position="149"/>
    </location>
</feature>
<protein>
    <recommendedName>
        <fullName evidence="1">RNase H type-1 domain-containing protein</fullName>
    </recommendedName>
</protein>
<dbReference type="Gene3D" id="3.30.420.10">
    <property type="entry name" value="Ribonuclease H-like superfamily/Ribonuclease H"/>
    <property type="match status" value="1"/>
</dbReference>
<dbReference type="VEuPathDB" id="FungiDB:VP01_645g1"/>
<dbReference type="InterPro" id="IPR002156">
    <property type="entry name" value="RNaseH_domain"/>
</dbReference>
<name>A0A0L6UHV3_9BASI</name>